<name>A0ABU0IYF5_9HYPH</name>
<dbReference type="Pfam" id="PF00496">
    <property type="entry name" value="SBP_bac_5"/>
    <property type="match status" value="1"/>
</dbReference>
<dbReference type="PANTHER" id="PTHR30290">
    <property type="entry name" value="PERIPLASMIC BINDING COMPONENT OF ABC TRANSPORTER"/>
    <property type="match status" value="1"/>
</dbReference>
<dbReference type="CDD" id="cd08500">
    <property type="entry name" value="PBP2_NikA_DppA_OppA_like_4"/>
    <property type="match status" value="1"/>
</dbReference>
<dbReference type="EMBL" id="JAUSVX010000001">
    <property type="protein sequence ID" value="MDQ0467046.1"/>
    <property type="molecule type" value="Genomic_DNA"/>
</dbReference>
<dbReference type="InterPro" id="IPR000914">
    <property type="entry name" value="SBP_5_dom"/>
</dbReference>
<evidence type="ECO:0000313" key="5">
    <source>
        <dbReference type="EMBL" id="MDQ0467046.1"/>
    </source>
</evidence>
<feature type="chain" id="PRO_5045490728" evidence="3">
    <location>
        <begin position="25"/>
        <end position="644"/>
    </location>
</feature>
<reference evidence="5 6" key="1">
    <citation type="submission" date="2023-07" db="EMBL/GenBank/DDBJ databases">
        <title>Genomic Encyclopedia of Type Strains, Phase IV (KMG-IV): sequencing the most valuable type-strain genomes for metagenomic binning, comparative biology and taxonomic classification.</title>
        <authorList>
            <person name="Goeker M."/>
        </authorList>
    </citation>
    <scope>NUCLEOTIDE SEQUENCE [LARGE SCALE GENOMIC DNA]</scope>
    <source>
        <strain evidence="5 6">DSM 19619</strain>
    </source>
</reference>
<organism evidence="5 6">
    <name type="scientific">Labrys wisconsinensis</name>
    <dbReference type="NCBI Taxonomy" id="425677"/>
    <lineage>
        <taxon>Bacteria</taxon>
        <taxon>Pseudomonadati</taxon>
        <taxon>Pseudomonadota</taxon>
        <taxon>Alphaproteobacteria</taxon>
        <taxon>Hyphomicrobiales</taxon>
        <taxon>Xanthobacteraceae</taxon>
        <taxon>Labrys</taxon>
    </lineage>
</organism>
<evidence type="ECO:0000256" key="1">
    <source>
        <dbReference type="ARBA" id="ARBA00004418"/>
    </source>
</evidence>
<evidence type="ECO:0000256" key="2">
    <source>
        <dbReference type="ARBA" id="ARBA00005695"/>
    </source>
</evidence>
<proteinExistence type="inferred from homology"/>
<dbReference type="Gene3D" id="3.10.105.10">
    <property type="entry name" value="Dipeptide-binding Protein, Domain 3"/>
    <property type="match status" value="1"/>
</dbReference>
<comment type="subcellular location">
    <subcellularLocation>
        <location evidence="1">Periplasm</location>
    </subcellularLocation>
</comment>
<feature type="signal peptide" evidence="3">
    <location>
        <begin position="1"/>
        <end position="24"/>
    </location>
</feature>
<dbReference type="RefSeq" id="WP_307266183.1">
    <property type="nucleotide sequence ID" value="NZ_JAUSVX010000001.1"/>
</dbReference>
<evidence type="ECO:0000313" key="6">
    <source>
        <dbReference type="Proteomes" id="UP001242480"/>
    </source>
</evidence>
<protein>
    <submittedName>
        <fullName evidence="5">Peptide/nickel transport system substrate-binding protein</fullName>
    </submittedName>
</protein>
<comment type="similarity">
    <text evidence="2">Belongs to the bacterial solute-binding protein 5 family.</text>
</comment>
<sequence>MSMLVRLGLSAAVGLCLLALPVRADGPKFIEPPSLAKDVAAGKLEPVAQRLPKTPLVSDMLDRKRTIGRYGGQLRMLAAKARDLRYVTVNGYTRLVTYDENLNLKPDVLEKFDNEGDRVFTFTLREGHRWSDGAPFTTEDFRYYWEDIANNRELSPSGPPDLFIAGGKLPKVEILDARHIRYSWDTPNPRFLPSLALPRPIFIYSPAHYLRKFHARYADPKQLAALVAKKKATSWAALHNKLEDPYEASNVDMPVLDPWYVVTKAPAQRFVFERNPYFHRVDPEGHQLPYIDRVVVDIASAGLFAAKANAGEVDLQARGLSMADVPVLKEGEAGHKYRTLLWPIARGSAFALYPNLTTNDPVWRKLLRDVRFRRALSLGIDRHTLNNALWFGLGIEGNDTVMPESALYQPDFRTAWADFDPERANAMLDDIGLAKRDLSGTRLLPDGRPLEILVEVAGDAADLIDALQITAEFWADIGVELVIKPQDASNLRQRSFAGETVMVASQGLDNALPTALMSPGELALTRQDNFAWPKWGQYFETGGRVGEAPDMPEAKQLMDLYDQWLTSSDLSAKAHAWTEMLRLHAENQWVIGTVAGSIQPVVVAEHLKNVPAKAVFSWEPTAMLGAYHIDEFYFDDQSDQSASQ</sequence>
<dbReference type="PANTHER" id="PTHR30290:SF62">
    <property type="entry name" value="OLIGOPEPTIDE ABC TRANSPORTER, PERIPLASMIC OLIGOPEPTIDE-BINDING PROTEIN"/>
    <property type="match status" value="1"/>
</dbReference>
<evidence type="ECO:0000256" key="3">
    <source>
        <dbReference type="SAM" id="SignalP"/>
    </source>
</evidence>
<dbReference type="Gene3D" id="3.40.190.10">
    <property type="entry name" value="Periplasmic binding protein-like II"/>
    <property type="match status" value="1"/>
</dbReference>
<feature type="domain" description="Solute-binding protein family 5" evidence="4">
    <location>
        <begin position="104"/>
        <end position="508"/>
    </location>
</feature>
<evidence type="ECO:0000259" key="4">
    <source>
        <dbReference type="Pfam" id="PF00496"/>
    </source>
</evidence>
<keyword evidence="3" id="KW-0732">Signal</keyword>
<dbReference type="SUPFAM" id="SSF53850">
    <property type="entry name" value="Periplasmic binding protein-like II"/>
    <property type="match status" value="1"/>
</dbReference>
<dbReference type="InterPro" id="IPR039424">
    <property type="entry name" value="SBP_5"/>
</dbReference>
<dbReference type="Proteomes" id="UP001242480">
    <property type="component" value="Unassembled WGS sequence"/>
</dbReference>
<accession>A0ABU0IYF5</accession>
<gene>
    <name evidence="5" type="ORF">QO011_000041</name>
</gene>
<comment type="caution">
    <text evidence="5">The sequence shown here is derived from an EMBL/GenBank/DDBJ whole genome shotgun (WGS) entry which is preliminary data.</text>
</comment>
<keyword evidence="6" id="KW-1185">Reference proteome</keyword>